<dbReference type="GeneID" id="18919049"/>
<evidence type="ECO:0000313" key="1">
    <source>
        <dbReference type="EMBL" id="EKM49657.1"/>
    </source>
</evidence>
<dbReference type="AlphaFoldDB" id="K5WHF8"/>
<dbReference type="InParanoid" id="K5WHF8"/>
<dbReference type="HOGENOM" id="CLU_3014918_0_0_1"/>
<keyword evidence="2" id="KW-1185">Reference proteome</keyword>
<proteinExistence type="predicted"/>
<organism evidence="1 2">
    <name type="scientific">Phanerochaete carnosa (strain HHB-10118-sp)</name>
    <name type="common">White-rot fungus</name>
    <name type="synonym">Peniophora carnosa</name>
    <dbReference type="NCBI Taxonomy" id="650164"/>
    <lineage>
        <taxon>Eukaryota</taxon>
        <taxon>Fungi</taxon>
        <taxon>Dikarya</taxon>
        <taxon>Basidiomycota</taxon>
        <taxon>Agaricomycotina</taxon>
        <taxon>Agaricomycetes</taxon>
        <taxon>Polyporales</taxon>
        <taxon>Phanerochaetaceae</taxon>
        <taxon>Phanerochaete</taxon>
    </lineage>
</organism>
<evidence type="ECO:0000313" key="2">
    <source>
        <dbReference type="Proteomes" id="UP000008370"/>
    </source>
</evidence>
<reference evidence="1 2" key="1">
    <citation type="journal article" date="2012" name="BMC Genomics">
        <title>Comparative genomics of the white-rot fungi, Phanerochaete carnosa and P. chrysosporium, to elucidate the genetic basis of the distinct wood types they colonize.</title>
        <authorList>
            <person name="Suzuki H."/>
            <person name="MacDonald J."/>
            <person name="Syed K."/>
            <person name="Salamov A."/>
            <person name="Hori C."/>
            <person name="Aerts A."/>
            <person name="Henrissat B."/>
            <person name="Wiebenga A."/>
            <person name="vanKuyk P.A."/>
            <person name="Barry K."/>
            <person name="Lindquist E."/>
            <person name="LaButti K."/>
            <person name="Lapidus A."/>
            <person name="Lucas S."/>
            <person name="Coutinho P."/>
            <person name="Gong Y."/>
            <person name="Samejima M."/>
            <person name="Mahadevan R."/>
            <person name="Abou-Zaid M."/>
            <person name="de Vries R.P."/>
            <person name="Igarashi K."/>
            <person name="Yadav J.S."/>
            <person name="Grigoriev I.V."/>
            <person name="Master E.R."/>
        </authorList>
    </citation>
    <scope>NUCLEOTIDE SEQUENCE [LARGE SCALE GENOMIC DNA]</scope>
    <source>
        <strain evidence="1 2">HHB-10118-sp</strain>
    </source>
</reference>
<gene>
    <name evidence="1" type="ORF">PHACADRAFT_265225</name>
</gene>
<protein>
    <submittedName>
        <fullName evidence="1">Uncharacterized protein</fullName>
    </submittedName>
</protein>
<dbReference type="EMBL" id="JH930480">
    <property type="protein sequence ID" value="EKM49657.1"/>
    <property type="molecule type" value="Genomic_DNA"/>
</dbReference>
<accession>K5WHF8</accession>
<sequence length="56" mass="6281">MAALTRDEEQIMRLLSNMSDADRCDIVCLRGPHAADLLNLLDLVRLSHAIYALITE</sequence>
<dbReference type="KEGG" id="pco:PHACADRAFT_265225"/>
<dbReference type="RefSeq" id="XP_007401720.1">
    <property type="nucleotide sequence ID" value="XM_007401658.1"/>
</dbReference>
<dbReference type="Proteomes" id="UP000008370">
    <property type="component" value="Unassembled WGS sequence"/>
</dbReference>
<name>K5WHF8_PHACS</name>